<dbReference type="EMBL" id="QEFB01000001">
    <property type="protein sequence ID" value="PWC08077.1"/>
    <property type="molecule type" value="Genomic_DNA"/>
</dbReference>
<feature type="domain" description="CT398-like coiled coil hairpin" evidence="3">
    <location>
        <begin position="67"/>
        <end position="245"/>
    </location>
</feature>
<dbReference type="Gene3D" id="1.10.287.1490">
    <property type="match status" value="1"/>
</dbReference>
<dbReference type="InterPro" id="IPR052376">
    <property type="entry name" value="Oxidative_Scav/Glycosyltrans"/>
</dbReference>
<dbReference type="Pfam" id="PF02591">
    <property type="entry name" value="Zn_ribbon_9"/>
    <property type="match status" value="1"/>
</dbReference>
<organism evidence="4 5">
    <name type="scientific">Mycetocola zhujimingii</name>
    <dbReference type="NCBI Taxonomy" id="2079792"/>
    <lineage>
        <taxon>Bacteria</taxon>
        <taxon>Bacillati</taxon>
        <taxon>Actinomycetota</taxon>
        <taxon>Actinomycetes</taxon>
        <taxon>Micrococcales</taxon>
        <taxon>Microbacteriaceae</taxon>
        <taxon>Mycetocola</taxon>
    </lineage>
</organism>
<dbReference type="Pfam" id="PF24481">
    <property type="entry name" value="CT398_CC"/>
    <property type="match status" value="1"/>
</dbReference>
<protein>
    <submittedName>
        <fullName evidence="4">Uncharacterized protein</fullName>
    </submittedName>
</protein>
<proteinExistence type="predicted"/>
<feature type="domain" description="C4-type zinc ribbon" evidence="2">
    <location>
        <begin position="255"/>
        <end position="289"/>
    </location>
</feature>
<sequence length="298" mass="33010">MAVARRRCRTAGRTPAGSLDRRERHPHRPMGLRRHTVTPGLNTTPNQNHKGTDVKSSLAEQKKLLELHTIDSGLARIAHREKSLPEIAEYTAVSRERTELSGRIAAELGELEDAKTELGRLESDAGVVDARIARDTERMNSTSSTKDVAAFESELESLYRRKTNLEDMELVVMERVEIAEAQLSATRDLDSDLEAKLHEIGTRRRAALDELAQERATLTAQRHLLEDSVTPELLALYEKLRSKTGTGAALFRAGTCGACTMSLTGNELVKVRSAEIDEVLECPECGAIMVRTEESGLW</sequence>
<dbReference type="InterPro" id="IPR056003">
    <property type="entry name" value="CT398_CC_hairpin"/>
</dbReference>
<dbReference type="PANTHER" id="PTHR39082">
    <property type="entry name" value="PHOSPHOLIPASE C-BETA-2-RELATED"/>
    <property type="match status" value="1"/>
</dbReference>
<reference evidence="5" key="1">
    <citation type="submission" date="2018-04" db="EMBL/GenBank/DDBJ databases">
        <authorList>
            <person name="Liu S."/>
            <person name="Wang Z."/>
            <person name="Li J."/>
        </authorList>
    </citation>
    <scope>NUCLEOTIDE SEQUENCE [LARGE SCALE GENOMIC DNA]</scope>
    <source>
        <strain evidence="5">622</strain>
    </source>
</reference>
<dbReference type="PANTHER" id="PTHR39082:SF1">
    <property type="entry name" value="SCAVENGER RECEPTOR CLASS A MEMBER 3"/>
    <property type="match status" value="1"/>
</dbReference>
<evidence type="ECO:0000259" key="3">
    <source>
        <dbReference type="Pfam" id="PF24481"/>
    </source>
</evidence>
<evidence type="ECO:0000259" key="2">
    <source>
        <dbReference type="Pfam" id="PF02591"/>
    </source>
</evidence>
<comment type="caution">
    <text evidence="4">The sequence shown here is derived from an EMBL/GenBank/DDBJ whole genome shotgun (WGS) entry which is preliminary data.</text>
</comment>
<evidence type="ECO:0000313" key="4">
    <source>
        <dbReference type="EMBL" id="PWC08077.1"/>
    </source>
</evidence>
<dbReference type="Proteomes" id="UP000244962">
    <property type="component" value="Unassembled WGS sequence"/>
</dbReference>
<evidence type="ECO:0000256" key="1">
    <source>
        <dbReference type="SAM" id="MobiDB-lite"/>
    </source>
</evidence>
<keyword evidence="5" id="KW-1185">Reference proteome</keyword>
<name>A0A2U1TGQ5_9MICO</name>
<feature type="region of interest" description="Disordered" evidence="1">
    <location>
        <begin position="1"/>
        <end position="56"/>
    </location>
</feature>
<dbReference type="AlphaFoldDB" id="A0A2U1TGQ5"/>
<accession>A0A2U1TGQ5</accession>
<evidence type="ECO:0000313" key="5">
    <source>
        <dbReference type="Proteomes" id="UP000244962"/>
    </source>
</evidence>
<feature type="compositionally biased region" description="Polar residues" evidence="1">
    <location>
        <begin position="39"/>
        <end position="56"/>
    </location>
</feature>
<feature type="compositionally biased region" description="Basic residues" evidence="1">
    <location>
        <begin position="1"/>
        <end position="10"/>
    </location>
</feature>
<dbReference type="InterPro" id="IPR003743">
    <property type="entry name" value="Zf-RING_7"/>
</dbReference>
<gene>
    <name evidence="4" type="ORF">DF223_01595</name>
</gene>
<feature type="compositionally biased region" description="Basic residues" evidence="1">
    <location>
        <begin position="24"/>
        <end position="36"/>
    </location>
</feature>